<dbReference type="AlphaFoldDB" id="I1C2R5"/>
<dbReference type="Proteomes" id="UP000009138">
    <property type="component" value="Unassembled WGS sequence"/>
</dbReference>
<keyword evidence="3" id="KW-1185">Reference proteome</keyword>
<dbReference type="InParanoid" id="I1C2R5"/>
<reference evidence="2 3" key="1">
    <citation type="journal article" date="2009" name="PLoS Genet.">
        <title>Genomic analysis of the basal lineage fungus Rhizopus oryzae reveals a whole-genome duplication.</title>
        <authorList>
            <person name="Ma L.-J."/>
            <person name="Ibrahim A.S."/>
            <person name="Skory C."/>
            <person name="Grabherr M.G."/>
            <person name="Burger G."/>
            <person name="Butler M."/>
            <person name="Elias M."/>
            <person name="Idnurm A."/>
            <person name="Lang B.F."/>
            <person name="Sone T."/>
            <person name="Abe A."/>
            <person name="Calvo S.E."/>
            <person name="Corrochano L.M."/>
            <person name="Engels R."/>
            <person name="Fu J."/>
            <person name="Hansberg W."/>
            <person name="Kim J.-M."/>
            <person name="Kodira C.D."/>
            <person name="Koehrsen M.J."/>
            <person name="Liu B."/>
            <person name="Miranda-Saavedra D."/>
            <person name="O'Leary S."/>
            <person name="Ortiz-Castellanos L."/>
            <person name="Poulter R."/>
            <person name="Rodriguez-Romero J."/>
            <person name="Ruiz-Herrera J."/>
            <person name="Shen Y.-Q."/>
            <person name="Zeng Q."/>
            <person name="Galagan J."/>
            <person name="Birren B.W."/>
            <person name="Cuomo C.A."/>
            <person name="Wickes B.L."/>
        </authorList>
    </citation>
    <scope>NUCLEOTIDE SEQUENCE [LARGE SCALE GENOMIC DNA]</scope>
    <source>
        <strain evidence="3">RA 99-880 / ATCC MYA-4621 / FGSC 9543 / NRRL 43880</strain>
    </source>
</reference>
<keyword evidence="1" id="KW-0732">Signal</keyword>
<dbReference type="EMBL" id="CH476736">
    <property type="protein sequence ID" value="EIE82745.1"/>
    <property type="molecule type" value="Genomic_DNA"/>
</dbReference>
<accession>I1C2R5</accession>
<name>I1C2R5_RHIO9</name>
<feature type="chain" id="PRO_5003638458" evidence="1">
    <location>
        <begin position="20"/>
        <end position="47"/>
    </location>
</feature>
<feature type="signal peptide" evidence="1">
    <location>
        <begin position="1"/>
        <end position="19"/>
    </location>
</feature>
<evidence type="ECO:0000313" key="2">
    <source>
        <dbReference type="EMBL" id="EIE82745.1"/>
    </source>
</evidence>
<dbReference type="VEuPathDB" id="FungiDB:RO3G_07450"/>
<evidence type="ECO:0000256" key="1">
    <source>
        <dbReference type="SAM" id="SignalP"/>
    </source>
</evidence>
<dbReference type="GeneID" id="93614421"/>
<protein>
    <submittedName>
        <fullName evidence="2">Uncharacterized protein</fullName>
    </submittedName>
</protein>
<organism evidence="2 3">
    <name type="scientific">Rhizopus delemar (strain RA 99-880 / ATCC MYA-4621 / FGSC 9543 / NRRL 43880)</name>
    <name type="common">Mucormycosis agent</name>
    <name type="synonym">Rhizopus arrhizus var. delemar</name>
    <dbReference type="NCBI Taxonomy" id="246409"/>
    <lineage>
        <taxon>Eukaryota</taxon>
        <taxon>Fungi</taxon>
        <taxon>Fungi incertae sedis</taxon>
        <taxon>Mucoromycota</taxon>
        <taxon>Mucoromycotina</taxon>
        <taxon>Mucoromycetes</taxon>
        <taxon>Mucorales</taxon>
        <taxon>Mucorineae</taxon>
        <taxon>Rhizopodaceae</taxon>
        <taxon>Rhizopus</taxon>
    </lineage>
</organism>
<dbReference type="RefSeq" id="XP_067518141.1">
    <property type="nucleotide sequence ID" value="XM_067662040.1"/>
</dbReference>
<evidence type="ECO:0000313" key="3">
    <source>
        <dbReference type="Proteomes" id="UP000009138"/>
    </source>
</evidence>
<sequence length="47" mass="4937">MRATLLSSVVLAVAGIVLGATRELNEEQAEGRVRIIAIIGDSLKNTS</sequence>
<proteinExistence type="predicted"/>
<gene>
    <name evidence="2" type="ORF">RO3G_07450</name>
</gene>